<name>A0A5C6V1X2_9BURK</name>
<evidence type="ECO:0000313" key="3">
    <source>
        <dbReference type="Proteomes" id="UP000321776"/>
    </source>
</evidence>
<dbReference type="EMBL" id="VOQS01000005">
    <property type="protein sequence ID" value="TXC79367.1"/>
    <property type="molecule type" value="Genomic_DNA"/>
</dbReference>
<dbReference type="Proteomes" id="UP000321776">
    <property type="component" value="Unassembled WGS sequence"/>
</dbReference>
<accession>A0A5C6V1X2</accession>
<gene>
    <name evidence="2" type="ORF">FRZ40_33785</name>
    <name evidence="1" type="ORF">V4C56_01170</name>
</gene>
<dbReference type="RefSeq" id="WP_147237104.1">
    <property type="nucleotide sequence ID" value="NZ_JAZHFZ010000001.1"/>
</dbReference>
<dbReference type="EMBL" id="JAZHGA010000001">
    <property type="protein sequence ID" value="MEM5338232.1"/>
    <property type="molecule type" value="Genomic_DNA"/>
</dbReference>
<dbReference type="AlphaFoldDB" id="A0A5C6V1X2"/>
<reference evidence="1 4" key="3">
    <citation type="submission" date="2024-01" db="EMBL/GenBank/DDBJ databases">
        <title>The diversity of rhizobia nodulating Mimosa spp. in eleven states of Brazil covering several biomes is determined by host plant, location, and edaphic factors.</title>
        <authorList>
            <person name="Rouws L."/>
            <person name="Barauna A."/>
            <person name="Beukes C."/>
            <person name="De Faria S.M."/>
            <person name="Gross E."/>
            <person name="Dos Reis Junior F.B."/>
            <person name="Simon M."/>
            <person name="Maluk M."/>
            <person name="Odee D.W."/>
            <person name="Kenicer G."/>
            <person name="Young J.P.W."/>
            <person name="Reis V.M."/>
            <person name="Zilli J."/>
            <person name="James E.K."/>
        </authorList>
    </citation>
    <scope>NUCLEOTIDE SEQUENCE [LARGE SCALE GENOMIC DNA]</scope>
    <source>
        <strain evidence="1 4">JPY530</strain>
    </source>
</reference>
<organism evidence="2 3">
    <name type="scientific">Paraburkholderia azotifigens</name>
    <dbReference type="NCBI Taxonomy" id="2057004"/>
    <lineage>
        <taxon>Bacteria</taxon>
        <taxon>Pseudomonadati</taxon>
        <taxon>Pseudomonadota</taxon>
        <taxon>Betaproteobacteria</taxon>
        <taxon>Burkholderiales</taxon>
        <taxon>Burkholderiaceae</taxon>
        <taxon>Paraburkholderia</taxon>
    </lineage>
</organism>
<proteinExistence type="predicted"/>
<protein>
    <submittedName>
        <fullName evidence="2">Uncharacterized protein</fullName>
    </submittedName>
</protein>
<keyword evidence="4" id="KW-1185">Reference proteome</keyword>
<evidence type="ECO:0000313" key="1">
    <source>
        <dbReference type="EMBL" id="MEM5338232.1"/>
    </source>
</evidence>
<sequence length="86" mass="9430">MEAALHLLCIVASTAAAPLKAYSHERRNTAVMRRIRWSGPQSNTVDVLVKNPEQLRNIRKRVQAEIVYSGAVAISVAPGTRNVHVA</sequence>
<evidence type="ECO:0000313" key="2">
    <source>
        <dbReference type="EMBL" id="TXC79367.1"/>
    </source>
</evidence>
<evidence type="ECO:0000313" key="4">
    <source>
        <dbReference type="Proteomes" id="UP001481677"/>
    </source>
</evidence>
<dbReference type="Proteomes" id="UP001481677">
    <property type="component" value="Unassembled WGS sequence"/>
</dbReference>
<reference evidence="2" key="2">
    <citation type="submission" date="2019-08" db="EMBL/GenBank/DDBJ databases">
        <authorList>
            <person name="Im W.-T."/>
        </authorList>
    </citation>
    <scope>NUCLEOTIDE SEQUENCE</scope>
    <source>
        <strain evidence="2">NF 2-5-3</strain>
    </source>
</reference>
<reference evidence="2 3" key="1">
    <citation type="journal article" date="2018" name="Int. J. Syst. Evol. Microbiol.">
        <title>Paraburkholderia azotifigens sp. nov., a nitrogen-fixing bacterium isolated from paddy soil.</title>
        <authorList>
            <person name="Choi G.M."/>
            <person name="Im W.T."/>
        </authorList>
    </citation>
    <scope>NUCLEOTIDE SEQUENCE [LARGE SCALE GENOMIC DNA]</scope>
    <source>
        <strain evidence="2 3">NF 2-5-3</strain>
    </source>
</reference>
<comment type="caution">
    <text evidence="2">The sequence shown here is derived from an EMBL/GenBank/DDBJ whole genome shotgun (WGS) entry which is preliminary data.</text>
</comment>